<proteinExistence type="inferred from homology"/>
<feature type="transmembrane region" description="Helical" evidence="7">
    <location>
        <begin position="372"/>
        <end position="394"/>
    </location>
</feature>
<evidence type="ECO:0000313" key="10">
    <source>
        <dbReference type="Proteomes" id="UP000223606"/>
    </source>
</evidence>
<dbReference type="PANTHER" id="PTHR33362:SF5">
    <property type="entry name" value="C4-DICARBOXYLATE TRAP TRANSPORTER LARGE PERMEASE PROTEIN DCTM"/>
    <property type="match status" value="1"/>
</dbReference>
<dbReference type="PANTHER" id="PTHR33362">
    <property type="entry name" value="SIALIC ACID TRAP TRANSPORTER PERMEASE PROTEIN SIAT-RELATED"/>
    <property type="match status" value="1"/>
</dbReference>
<dbReference type="InterPro" id="IPR004681">
    <property type="entry name" value="TRAP_DctM"/>
</dbReference>
<feature type="transmembrane region" description="Helical" evidence="7">
    <location>
        <begin position="226"/>
        <end position="248"/>
    </location>
</feature>
<keyword evidence="3 7" id="KW-0997">Cell inner membrane</keyword>
<feature type="transmembrane region" description="Helical" evidence="7">
    <location>
        <begin position="254"/>
        <end position="270"/>
    </location>
</feature>
<dbReference type="EMBL" id="LT960614">
    <property type="protein sequence ID" value="SON57796.1"/>
    <property type="molecule type" value="Genomic_DNA"/>
</dbReference>
<name>A0A2C9DC08_9HYPH</name>
<feature type="transmembrane region" description="Helical" evidence="7">
    <location>
        <begin position="181"/>
        <end position="205"/>
    </location>
</feature>
<evidence type="ECO:0000256" key="3">
    <source>
        <dbReference type="ARBA" id="ARBA00022519"/>
    </source>
</evidence>
<feature type="transmembrane region" description="Helical" evidence="7">
    <location>
        <begin position="348"/>
        <end position="366"/>
    </location>
</feature>
<feature type="domain" description="TRAP C4-dicarboxylate transport system permease DctM subunit" evidence="8">
    <location>
        <begin position="7"/>
        <end position="430"/>
    </location>
</feature>
<evidence type="ECO:0000259" key="8">
    <source>
        <dbReference type="Pfam" id="PF06808"/>
    </source>
</evidence>
<keyword evidence="4 7" id="KW-0812">Transmembrane</keyword>
<comment type="subunit">
    <text evidence="7">The complex comprises the extracytoplasmic solute receptor protein and the two transmembrane proteins.</text>
</comment>
<organism evidence="9 10">
    <name type="scientific">Hartmannibacter diazotrophicus</name>
    <dbReference type="NCBI Taxonomy" id="1482074"/>
    <lineage>
        <taxon>Bacteria</taxon>
        <taxon>Pseudomonadati</taxon>
        <taxon>Pseudomonadota</taxon>
        <taxon>Alphaproteobacteria</taxon>
        <taxon>Hyphomicrobiales</taxon>
        <taxon>Pleomorphomonadaceae</taxon>
        <taxon>Hartmannibacter</taxon>
    </lineage>
</organism>
<evidence type="ECO:0000256" key="2">
    <source>
        <dbReference type="ARBA" id="ARBA00022475"/>
    </source>
</evidence>
<keyword evidence="7" id="KW-0813">Transport</keyword>
<dbReference type="InterPro" id="IPR010656">
    <property type="entry name" value="DctM"/>
</dbReference>
<evidence type="ECO:0000256" key="1">
    <source>
        <dbReference type="ARBA" id="ARBA00004429"/>
    </source>
</evidence>
<feature type="transmembrane region" description="Helical" evidence="7">
    <location>
        <begin position="406"/>
        <end position="427"/>
    </location>
</feature>
<feature type="transmembrane region" description="Helical" evidence="7">
    <location>
        <begin position="6"/>
        <end position="33"/>
    </location>
</feature>
<dbReference type="GO" id="GO:0022857">
    <property type="term" value="F:transmembrane transporter activity"/>
    <property type="evidence" value="ECO:0007669"/>
    <property type="project" value="UniProtKB-UniRule"/>
</dbReference>
<comment type="similarity">
    <text evidence="7">Belongs to the TRAP transporter large permease family.</text>
</comment>
<dbReference type="Proteomes" id="UP000223606">
    <property type="component" value="Chromosome 1"/>
</dbReference>
<sequence length="441" mass="47144">MSASFIFGGLIALMLTGMPISIALGLTVLAFLFTMTSVPLDTVALKLFTGIEKFEIMAIPFFILAGNFLTHGGVARRMINFATDMVGHWYGGLGLAGVIACALFAAVSGSSPATVVAIGSVILPAMVRQGFPKEFGAGIITTSGALGILIPPSIVMVMYSVATSGMLAIGPDGKEVSSASVGQLFMAGVVPGLMLATLLGLTTWYRARKFDYPRLPKASWDQRLMSFRKAVWGLLLIVIVIGGIYTGAFTPTEAAAMSAVYAFVIAVFVYRDMSLKDVPKVLLASANMSAMLLYIITNAILFSFLMTHENIPQALGEWMVSTGLSWWMFLIMVNIILLAAGNFMEPSSIVLIMAPILFPVAVRLGIDPVHFGIMIVVNMEVGMCHPPVGLNLYVASGITKMGITDLTVAVMPWLMTMLGFLLLVTYVPEISLALPRLLGMM</sequence>
<accession>A0A2C9DC08</accession>
<evidence type="ECO:0000313" key="9">
    <source>
        <dbReference type="EMBL" id="SON57796.1"/>
    </source>
</evidence>
<protein>
    <recommendedName>
        <fullName evidence="7">TRAP transporter large permease protein</fullName>
    </recommendedName>
</protein>
<feature type="transmembrane region" description="Helical" evidence="7">
    <location>
        <begin position="282"/>
        <end position="304"/>
    </location>
</feature>
<feature type="transmembrane region" description="Helical" evidence="7">
    <location>
        <begin position="135"/>
        <end position="161"/>
    </location>
</feature>
<keyword evidence="10" id="KW-1185">Reference proteome</keyword>
<reference evidence="10" key="1">
    <citation type="submission" date="2017-09" db="EMBL/GenBank/DDBJ databases">
        <title>Genome sequence of Nannocystis excedens DSM 71.</title>
        <authorList>
            <person name="Blom J."/>
        </authorList>
    </citation>
    <scope>NUCLEOTIDE SEQUENCE [LARGE SCALE GENOMIC DNA]</scope>
    <source>
        <strain evidence="10">type strain: E19</strain>
    </source>
</reference>
<comment type="function">
    <text evidence="7">Part of the tripartite ATP-independent periplasmic (TRAP) transport system.</text>
</comment>
<evidence type="ECO:0000256" key="4">
    <source>
        <dbReference type="ARBA" id="ARBA00022692"/>
    </source>
</evidence>
<feature type="transmembrane region" description="Helical" evidence="7">
    <location>
        <begin position="94"/>
        <end position="123"/>
    </location>
</feature>
<evidence type="ECO:0000256" key="5">
    <source>
        <dbReference type="ARBA" id="ARBA00022989"/>
    </source>
</evidence>
<dbReference type="NCBIfam" id="TIGR00786">
    <property type="entry name" value="dctM"/>
    <property type="match status" value="1"/>
</dbReference>
<feature type="transmembrane region" description="Helical" evidence="7">
    <location>
        <begin position="54"/>
        <end position="74"/>
    </location>
</feature>
<dbReference type="GO" id="GO:0005886">
    <property type="term" value="C:plasma membrane"/>
    <property type="evidence" value="ECO:0007669"/>
    <property type="project" value="UniProtKB-SubCell"/>
</dbReference>
<dbReference type="OrthoDB" id="7374726at2"/>
<feature type="transmembrane region" description="Helical" evidence="7">
    <location>
        <begin position="324"/>
        <end position="341"/>
    </location>
</feature>
<dbReference type="KEGG" id="hdi:HDIA_4255"/>
<dbReference type="PIRSF" id="PIRSF006066">
    <property type="entry name" value="HI0050"/>
    <property type="match status" value="1"/>
</dbReference>
<keyword evidence="2" id="KW-1003">Cell membrane</keyword>
<evidence type="ECO:0000256" key="6">
    <source>
        <dbReference type="ARBA" id="ARBA00023136"/>
    </source>
</evidence>
<comment type="subcellular location">
    <subcellularLocation>
        <location evidence="1 7">Cell inner membrane</location>
        <topology evidence="1 7">Multi-pass membrane protein</topology>
    </subcellularLocation>
</comment>
<evidence type="ECO:0000256" key="7">
    <source>
        <dbReference type="RuleBase" id="RU369079"/>
    </source>
</evidence>
<gene>
    <name evidence="9" type="primary">siaT_10</name>
    <name evidence="9" type="ORF">HDIA_4255</name>
</gene>
<dbReference type="AlphaFoldDB" id="A0A2C9DC08"/>
<keyword evidence="5 7" id="KW-1133">Transmembrane helix</keyword>
<dbReference type="RefSeq" id="WP_099557997.1">
    <property type="nucleotide sequence ID" value="NZ_LT960614.1"/>
</dbReference>
<dbReference type="Pfam" id="PF06808">
    <property type="entry name" value="DctM"/>
    <property type="match status" value="1"/>
</dbReference>
<keyword evidence="6 7" id="KW-0472">Membrane</keyword>